<evidence type="ECO:0000313" key="1">
    <source>
        <dbReference type="EMBL" id="SDK38854.1"/>
    </source>
</evidence>
<dbReference type="STRING" id="386301.SAMN05216282_105184"/>
<name>A0A1G9BIH2_9MICO</name>
<reference evidence="1 2" key="1">
    <citation type="submission" date="2016-10" db="EMBL/GenBank/DDBJ databases">
        <authorList>
            <person name="de Groot N.N."/>
        </authorList>
    </citation>
    <scope>NUCLEOTIDE SEQUENCE [LARGE SCALE GENOMIC DNA]</scope>
    <source>
        <strain evidence="1 2">CGMCC 1.5382</strain>
    </source>
</reference>
<sequence>MEGLLPAGLFGDPTAAERDAERLWALREQRMLLRDLRDEVHLAAGSVAAADLGDSWQSAAHRGYAARLGDLAGDLCRAGRQLDDALDAVHASISRLTAP</sequence>
<dbReference type="RefSeq" id="WP_092322725.1">
    <property type="nucleotide sequence ID" value="NZ_FNFU01000005.1"/>
</dbReference>
<protein>
    <submittedName>
        <fullName evidence="1">Uncharacterized protein</fullName>
    </submittedName>
</protein>
<keyword evidence="2" id="KW-1185">Reference proteome</keyword>
<dbReference type="EMBL" id="FNFU01000005">
    <property type="protein sequence ID" value="SDK38854.1"/>
    <property type="molecule type" value="Genomic_DNA"/>
</dbReference>
<evidence type="ECO:0000313" key="2">
    <source>
        <dbReference type="Proteomes" id="UP000198701"/>
    </source>
</evidence>
<dbReference type="OrthoDB" id="5125790at2"/>
<proteinExistence type="predicted"/>
<gene>
    <name evidence="1" type="ORF">SAMN05216282_105184</name>
</gene>
<organism evidence="1 2">
    <name type="scientific">Cryobacterium psychrotolerans</name>
    <dbReference type="NCBI Taxonomy" id="386301"/>
    <lineage>
        <taxon>Bacteria</taxon>
        <taxon>Bacillati</taxon>
        <taxon>Actinomycetota</taxon>
        <taxon>Actinomycetes</taxon>
        <taxon>Micrococcales</taxon>
        <taxon>Microbacteriaceae</taxon>
        <taxon>Cryobacterium</taxon>
    </lineage>
</organism>
<dbReference type="AlphaFoldDB" id="A0A1G9BIH2"/>
<accession>A0A1G9BIH2</accession>
<dbReference type="Proteomes" id="UP000198701">
    <property type="component" value="Unassembled WGS sequence"/>
</dbReference>